<dbReference type="AlphaFoldDB" id="A0A0A7S0X7"/>
<evidence type="ECO:0000256" key="4">
    <source>
        <dbReference type="ARBA" id="ARBA00023211"/>
    </source>
</evidence>
<dbReference type="Pfam" id="PF13382">
    <property type="entry name" value="Adenine_deam_C"/>
    <property type="match status" value="1"/>
</dbReference>
<keyword evidence="3 6" id="KW-0378">Hydrolase</keyword>
<dbReference type="EMBL" id="CP009056">
    <property type="protein sequence ID" value="AJA45189.1"/>
    <property type="molecule type" value="Genomic_DNA"/>
</dbReference>
<dbReference type="HAMAP" id="MF_01518">
    <property type="entry name" value="Adenine_deamin"/>
    <property type="match status" value="1"/>
</dbReference>
<evidence type="ECO:0000259" key="8">
    <source>
        <dbReference type="Pfam" id="PF13382"/>
    </source>
</evidence>
<dbReference type="SUPFAM" id="SSF51556">
    <property type="entry name" value="Metallo-dependent hydrolases"/>
    <property type="match status" value="1"/>
</dbReference>
<proteinExistence type="inferred from homology"/>
<dbReference type="STRING" id="1267021.FPB0191_01370"/>
<dbReference type="HOGENOM" id="CLU_027935_0_0_6"/>
<dbReference type="EC" id="3.5.4.2" evidence="2 6"/>
<organism evidence="9 10">
    <name type="scientific">Frischella perrara</name>
    <dbReference type="NCBI Taxonomy" id="1267021"/>
    <lineage>
        <taxon>Bacteria</taxon>
        <taxon>Pseudomonadati</taxon>
        <taxon>Pseudomonadota</taxon>
        <taxon>Gammaproteobacteria</taxon>
        <taxon>Orbales</taxon>
        <taxon>Orbaceae</taxon>
        <taxon>Frischella</taxon>
    </lineage>
</organism>
<evidence type="ECO:0000259" key="7">
    <source>
        <dbReference type="Pfam" id="PF01979"/>
    </source>
</evidence>
<evidence type="ECO:0000313" key="10">
    <source>
        <dbReference type="Proteomes" id="UP000030901"/>
    </source>
</evidence>
<dbReference type="InterPro" id="IPR006679">
    <property type="entry name" value="Adenine_deam"/>
</dbReference>
<dbReference type="Gene3D" id="2.30.40.10">
    <property type="entry name" value="Urease, subunit C, domain 1"/>
    <property type="match status" value="1"/>
</dbReference>
<keyword evidence="4 6" id="KW-0464">Manganese</keyword>
<dbReference type="KEGG" id="fpp:FPB0191_01370"/>
<dbReference type="GO" id="GO:0006146">
    <property type="term" value="P:adenine catabolic process"/>
    <property type="evidence" value="ECO:0007669"/>
    <property type="project" value="InterPro"/>
</dbReference>
<dbReference type="InterPro" id="IPR032466">
    <property type="entry name" value="Metal_Hydrolase"/>
</dbReference>
<dbReference type="CDD" id="cd01295">
    <property type="entry name" value="AdeC"/>
    <property type="match status" value="1"/>
</dbReference>
<sequence>MNDREEDFMTEKEQLNELIDMAAGRRKADLLIINCKVIDVYNQLVVDGPLAIGHGKIVGYGYEYQAHKTLDAQGGYVMPGFIDGHVHIESSSLIPSQFARCILPFGTTTIIADPHEIANVCGLDGIRYMLEASRRTPLNVQIMLPSCVPATPFEEAGCVIEAEDLVQLINEPGVRGLGEVMDYPSVIDHAPNMMAKLWMAKNYNRVIDGHSPGVKGKDLIAYVMGGIMTDHECSTPQEMHDRIRLGQYVLLREGSTCKDLLNLIPAITPSNARRCVMCTDDREPSDILSSGHINKSIRLAVENGIDPILAITMATLNAAECFRLQGKGAIAPNFDADLVIVNDLKSFEVKHVFVAGKEIARDGKLLVTWDDYIAENVLNTVNLPDLTVESFTIPLSTEKVNAIGVNPGSVLTSHLQLEVIKDNFGHFDCKLNSGLNKLAVVERHHATGNIGLGILANYGLKNGAIAVTVAHDSHNLVIVGDNDADMLAAAKDVEAMGGGFSLCQNGKIIAHLALPIAGLMSDSSAQQVADQLHHMIKVAKQSFGINPAVHPLMTLVFMTLPVIPELKLTSTGLFDVKSYQPIDLCI</sequence>
<evidence type="ECO:0000313" key="9">
    <source>
        <dbReference type="EMBL" id="AJA45189.1"/>
    </source>
</evidence>
<dbReference type="InterPro" id="IPR006680">
    <property type="entry name" value="Amidohydro-rel"/>
</dbReference>
<evidence type="ECO:0000256" key="5">
    <source>
        <dbReference type="ARBA" id="ARBA00047720"/>
    </source>
</evidence>
<dbReference type="Pfam" id="PF01979">
    <property type="entry name" value="Amidohydro_1"/>
    <property type="match status" value="1"/>
</dbReference>
<gene>
    <name evidence="6" type="primary">ade</name>
    <name evidence="9" type="ORF">FPB0191_01370</name>
</gene>
<keyword evidence="10" id="KW-1185">Reference proteome</keyword>
<dbReference type="Gene3D" id="3.20.20.140">
    <property type="entry name" value="Metal-dependent hydrolases"/>
    <property type="match status" value="1"/>
</dbReference>
<comment type="similarity">
    <text evidence="1 6">Belongs to the metallo-dependent hydrolases superfamily. Adenine deaminase family.</text>
</comment>
<protein>
    <recommendedName>
        <fullName evidence="2 6">Adenine deaminase</fullName>
        <shortName evidence="6">Adenase</shortName>
        <shortName evidence="6">Adenine aminase</shortName>
        <ecNumber evidence="2 6">3.5.4.2</ecNumber>
    </recommendedName>
</protein>
<evidence type="ECO:0000256" key="6">
    <source>
        <dbReference type="HAMAP-Rule" id="MF_01518"/>
    </source>
</evidence>
<evidence type="ECO:0000256" key="2">
    <source>
        <dbReference type="ARBA" id="ARBA00012782"/>
    </source>
</evidence>
<comment type="cofactor">
    <cofactor evidence="6">
        <name>Mn(2+)</name>
        <dbReference type="ChEBI" id="CHEBI:29035"/>
    </cofactor>
</comment>
<reference evidence="9 10" key="1">
    <citation type="journal article" date="2014" name="Appl. Environ. Microbiol.">
        <title>Gut symbionts from distinct hosts exhibit genotoxic activity via divergent colibactin biosynthetic pathways.</title>
        <authorList>
            <person name="Engel P."/>
            <person name="Vizcaino M.I."/>
            <person name="Crawford J.M."/>
        </authorList>
    </citation>
    <scope>NUCLEOTIDE SEQUENCE [LARGE SCALE GENOMIC DNA]</scope>
    <source>
        <strain evidence="9 10">PEB0191</strain>
    </source>
</reference>
<dbReference type="PANTHER" id="PTHR11113">
    <property type="entry name" value="N-ACETYLGLUCOSAMINE-6-PHOSPHATE DEACETYLASE"/>
    <property type="match status" value="1"/>
</dbReference>
<feature type="domain" description="Adenine deaminase C-terminal" evidence="8">
    <location>
        <begin position="410"/>
        <end position="578"/>
    </location>
</feature>
<dbReference type="PANTHER" id="PTHR11113:SF2">
    <property type="entry name" value="ADENINE DEAMINASE"/>
    <property type="match status" value="1"/>
</dbReference>
<dbReference type="NCBIfam" id="TIGR01178">
    <property type="entry name" value="ade"/>
    <property type="match status" value="1"/>
</dbReference>
<feature type="domain" description="Amidohydrolase-related" evidence="7">
    <location>
        <begin position="76"/>
        <end position="358"/>
    </location>
</feature>
<evidence type="ECO:0000256" key="1">
    <source>
        <dbReference type="ARBA" id="ARBA00006773"/>
    </source>
</evidence>
<name>A0A0A7S0X7_FRIPE</name>
<accession>A0A0A7S0X7</accession>
<dbReference type="InterPro" id="IPR011059">
    <property type="entry name" value="Metal-dep_hydrolase_composite"/>
</dbReference>
<comment type="catalytic activity">
    <reaction evidence="5 6">
        <text>adenine + H2O + H(+) = hypoxanthine + NH4(+)</text>
        <dbReference type="Rhea" id="RHEA:23688"/>
        <dbReference type="ChEBI" id="CHEBI:15377"/>
        <dbReference type="ChEBI" id="CHEBI:15378"/>
        <dbReference type="ChEBI" id="CHEBI:16708"/>
        <dbReference type="ChEBI" id="CHEBI:17368"/>
        <dbReference type="ChEBI" id="CHEBI:28938"/>
        <dbReference type="EC" id="3.5.4.2"/>
    </reaction>
</comment>
<dbReference type="InterPro" id="IPR026912">
    <property type="entry name" value="Adenine_deam_C"/>
</dbReference>
<evidence type="ECO:0000256" key="3">
    <source>
        <dbReference type="ARBA" id="ARBA00022801"/>
    </source>
</evidence>
<dbReference type="GO" id="GO:0000034">
    <property type="term" value="F:adenine deaminase activity"/>
    <property type="evidence" value="ECO:0007669"/>
    <property type="project" value="UniProtKB-UniRule"/>
</dbReference>
<dbReference type="Proteomes" id="UP000030901">
    <property type="component" value="Chromosome"/>
</dbReference>
<dbReference type="SUPFAM" id="SSF51338">
    <property type="entry name" value="Composite domain of metallo-dependent hydrolases"/>
    <property type="match status" value="1"/>
</dbReference>